<keyword evidence="3" id="KW-0808">Transferase</keyword>
<dbReference type="InterPro" id="IPR041728">
    <property type="entry name" value="GPAT/DHAPAT_LPLAT"/>
</dbReference>
<keyword evidence="4" id="KW-0472">Membrane</keyword>
<proteinExistence type="inferred from homology"/>
<evidence type="ECO:0000313" key="7">
    <source>
        <dbReference type="EMBL" id="KUL23606.1"/>
    </source>
</evidence>
<evidence type="ECO:0000256" key="3">
    <source>
        <dbReference type="ARBA" id="ARBA00022679"/>
    </source>
</evidence>
<protein>
    <recommendedName>
        <fullName evidence="6">Phospholipid/glycerol acyltransferase domain-containing protein</fullName>
    </recommendedName>
</protein>
<feature type="domain" description="Phospholipid/glycerol acyltransferase" evidence="6">
    <location>
        <begin position="126"/>
        <end position="253"/>
    </location>
</feature>
<dbReference type="SUPFAM" id="SSF69593">
    <property type="entry name" value="Glycerol-3-phosphate (1)-acyltransferase"/>
    <property type="match status" value="1"/>
</dbReference>
<dbReference type="PANTHER" id="PTHR12563">
    <property type="entry name" value="GLYCEROL-3-PHOSPHATE ACYLTRANSFERASE"/>
    <property type="match status" value="1"/>
</dbReference>
<organism evidence="7 8">
    <name type="scientific">Actinoplanes awajinensis subsp. mycoplanecinus</name>
    <dbReference type="NCBI Taxonomy" id="135947"/>
    <lineage>
        <taxon>Bacteria</taxon>
        <taxon>Bacillati</taxon>
        <taxon>Actinomycetota</taxon>
        <taxon>Actinomycetes</taxon>
        <taxon>Micromonosporales</taxon>
        <taxon>Micromonosporaceae</taxon>
        <taxon>Actinoplanes</taxon>
    </lineage>
</organism>
<dbReference type="NCBIfam" id="NF008883">
    <property type="entry name" value="PRK11915.1"/>
    <property type="match status" value="1"/>
</dbReference>
<dbReference type="GO" id="GO:0006629">
    <property type="term" value="P:lipid metabolic process"/>
    <property type="evidence" value="ECO:0007669"/>
    <property type="project" value="InterPro"/>
</dbReference>
<reference evidence="7 8" key="1">
    <citation type="submission" date="2015-10" db="EMBL/GenBank/DDBJ databases">
        <authorList>
            <person name="Gilbert D.G."/>
        </authorList>
    </citation>
    <scope>NUCLEOTIDE SEQUENCE [LARGE SCALE GENOMIC DNA]</scope>
    <source>
        <strain evidence="7 8">NRRL B-16712</strain>
    </source>
</reference>
<dbReference type="SMART" id="SM00563">
    <property type="entry name" value="PlsC"/>
    <property type="match status" value="1"/>
</dbReference>
<keyword evidence="8" id="KW-1185">Reference proteome</keyword>
<dbReference type="AlphaFoldDB" id="A0A124G7Q8"/>
<evidence type="ECO:0000313" key="8">
    <source>
        <dbReference type="Proteomes" id="UP000053244"/>
    </source>
</evidence>
<dbReference type="Pfam" id="PF01553">
    <property type="entry name" value="Acyltransferase"/>
    <property type="match status" value="1"/>
</dbReference>
<gene>
    <name evidence="7" type="ORF">ADL15_45675</name>
</gene>
<dbReference type="InterPro" id="IPR002123">
    <property type="entry name" value="Plipid/glycerol_acylTrfase"/>
</dbReference>
<dbReference type="GO" id="GO:0005886">
    <property type="term" value="C:plasma membrane"/>
    <property type="evidence" value="ECO:0007669"/>
    <property type="project" value="TreeGrafter"/>
</dbReference>
<evidence type="ECO:0000256" key="4">
    <source>
        <dbReference type="ARBA" id="ARBA00023136"/>
    </source>
</evidence>
<accession>A0A124G7Q8</accession>
<dbReference type="EMBL" id="LLZH01000331">
    <property type="protein sequence ID" value="KUL23606.1"/>
    <property type="molecule type" value="Genomic_DNA"/>
</dbReference>
<dbReference type="OrthoDB" id="335193at2"/>
<dbReference type="CDD" id="cd07993">
    <property type="entry name" value="LPLAT_DHAPAT-like"/>
    <property type="match status" value="1"/>
</dbReference>
<dbReference type="GO" id="GO:0008374">
    <property type="term" value="F:O-acyltransferase activity"/>
    <property type="evidence" value="ECO:0007669"/>
    <property type="project" value="InterPro"/>
</dbReference>
<comment type="similarity">
    <text evidence="2">Belongs to the GPAT/DAPAT family.</text>
</comment>
<evidence type="ECO:0000256" key="1">
    <source>
        <dbReference type="ARBA" id="ARBA00004184"/>
    </source>
</evidence>
<evidence type="ECO:0000256" key="5">
    <source>
        <dbReference type="ARBA" id="ARBA00023315"/>
    </source>
</evidence>
<dbReference type="Proteomes" id="UP000053244">
    <property type="component" value="Unassembled WGS sequence"/>
</dbReference>
<dbReference type="RefSeq" id="WP_067706067.1">
    <property type="nucleotide sequence ID" value="NZ_LLZH01000331.1"/>
</dbReference>
<dbReference type="InterPro" id="IPR022284">
    <property type="entry name" value="GPAT/DHAPAT"/>
</dbReference>
<evidence type="ECO:0000259" key="6">
    <source>
        <dbReference type="SMART" id="SM00563"/>
    </source>
</evidence>
<name>A0A124G7Q8_9ACTN</name>
<dbReference type="InterPro" id="IPR045520">
    <property type="entry name" value="GPAT/DHAPAT_C"/>
</dbReference>
<sequence>MISSSTDHPSFLGALDRIAVRRPLQRAGVLAEPLGPLPSDPPEVGRLLSDAGFADQVSSLAGTLGRRPRAVRAEAAGYLREMGATHTGRAVDDWSRMSRWLARAHELVLDPEQLRRLRVLDRTQSLLFPFSHRSYLDGITVPAAVSRYGISPSFVLAGANLDVFPFNHLLRRSGFVYVRRSTADLPVYRLALRCYLAELIRSRRNLCWSIEGGRTRTGKLRPPTYGVLRYAVDALEQDPGLRALIVPVSIVYEQLHEVGLMTDEARGSRKQPEDLRWLWSFGRAQRERFGRAFLEFGEPIPLRDRLAELRADDPSGAHLVERIAVQACHGINRATPVTTTAVVCLALLAADRALTLDEVLATVAPLARYLTARGRPVAGAANLTDRATIRRALDDLASSGVLACFDGGTDTVWRIGPGQHLVAAFYRNTAVHVLIDRAIGELGLAAAAEGDGPGLGTASRETLRLRDLLKFDFFFPTRRVFAEEMAAELALVDPSQAAGVHEFTAADARRWLEQHPPLVAPLVLRPFLEAYHVVADRLVATDADEPFDEAHFLDDCLRVGRQWALQKRLASEESVSLELFKPALRLARHRDLVTSEAPEPAKRRADFLAEIRETLRRVNLIAAMAERSRS</sequence>
<comment type="caution">
    <text evidence="7">The sequence shown here is derived from an EMBL/GenBank/DDBJ whole genome shotgun (WGS) entry which is preliminary data.</text>
</comment>
<dbReference type="GO" id="GO:0012505">
    <property type="term" value="C:endomembrane system"/>
    <property type="evidence" value="ECO:0007669"/>
    <property type="project" value="UniProtKB-SubCell"/>
</dbReference>
<dbReference type="PANTHER" id="PTHR12563:SF17">
    <property type="entry name" value="DIHYDROXYACETONE PHOSPHATE ACYLTRANSFERASE"/>
    <property type="match status" value="1"/>
</dbReference>
<keyword evidence="5" id="KW-0012">Acyltransferase</keyword>
<dbReference type="Pfam" id="PF19277">
    <property type="entry name" value="GPAT_C"/>
    <property type="match status" value="1"/>
</dbReference>
<evidence type="ECO:0000256" key="2">
    <source>
        <dbReference type="ARBA" id="ARBA00007937"/>
    </source>
</evidence>
<comment type="subcellular location">
    <subcellularLocation>
        <location evidence="1">Endomembrane system</location>
        <topology evidence="1">Peripheral membrane protein</topology>
    </subcellularLocation>
</comment>
<dbReference type="PIRSF" id="PIRSF000437">
    <property type="entry name" value="GPAT_DHAPAT"/>
    <property type="match status" value="1"/>
</dbReference>